<keyword evidence="1" id="KW-0560">Oxidoreductase</keyword>
<feature type="domain" description="FAD dependent oxidoreductase" evidence="2">
    <location>
        <begin position="37"/>
        <end position="388"/>
    </location>
</feature>
<reference evidence="4" key="1">
    <citation type="journal article" date="2019" name="Int. J. Syst. Evol. Microbiol.">
        <title>The Global Catalogue of Microorganisms (GCM) 10K type strain sequencing project: providing services to taxonomists for standard genome sequencing and annotation.</title>
        <authorList>
            <consortium name="The Broad Institute Genomics Platform"/>
            <consortium name="The Broad Institute Genome Sequencing Center for Infectious Disease"/>
            <person name="Wu L."/>
            <person name="Ma J."/>
        </authorList>
    </citation>
    <scope>NUCLEOTIDE SEQUENCE [LARGE SCALE GENOMIC DNA]</scope>
    <source>
        <strain evidence="4">JCM 18204</strain>
    </source>
</reference>
<proteinExistence type="predicted"/>
<evidence type="ECO:0000256" key="1">
    <source>
        <dbReference type="ARBA" id="ARBA00023002"/>
    </source>
</evidence>
<accession>A0ABP9BW73</accession>
<dbReference type="EMBL" id="BAABJE010000015">
    <property type="protein sequence ID" value="GAA4801386.1"/>
    <property type="molecule type" value="Genomic_DNA"/>
</dbReference>
<dbReference type="Gene3D" id="3.30.9.10">
    <property type="entry name" value="D-Amino Acid Oxidase, subunit A, domain 2"/>
    <property type="match status" value="1"/>
</dbReference>
<dbReference type="PANTHER" id="PTHR13847">
    <property type="entry name" value="SARCOSINE DEHYDROGENASE-RELATED"/>
    <property type="match status" value="1"/>
</dbReference>
<evidence type="ECO:0000313" key="4">
    <source>
        <dbReference type="Proteomes" id="UP001499959"/>
    </source>
</evidence>
<gene>
    <name evidence="3" type="ORF">GCM10023307_29940</name>
</gene>
<dbReference type="InterPro" id="IPR036188">
    <property type="entry name" value="FAD/NAD-bd_sf"/>
</dbReference>
<comment type="caution">
    <text evidence="3">The sequence shown here is derived from an EMBL/GenBank/DDBJ whole genome shotgun (WGS) entry which is preliminary data.</text>
</comment>
<dbReference type="InterPro" id="IPR006076">
    <property type="entry name" value="FAD-dep_OxRdtase"/>
</dbReference>
<protein>
    <submittedName>
        <fullName evidence="3">FAD-binding oxidoreductase</fullName>
    </submittedName>
</protein>
<dbReference type="Pfam" id="PF01266">
    <property type="entry name" value="DAO"/>
    <property type="match status" value="1"/>
</dbReference>
<dbReference type="Gene3D" id="3.50.50.60">
    <property type="entry name" value="FAD/NAD(P)-binding domain"/>
    <property type="match status" value="1"/>
</dbReference>
<dbReference type="PANTHER" id="PTHR13847:SF281">
    <property type="entry name" value="FAD DEPENDENT OXIDOREDUCTASE DOMAIN-CONTAINING PROTEIN"/>
    <property type="match status" value="1"/>
</dbReference>
<evidence type="ECO:0000259" key="2">
    <source>
        <dbReference type="Pfam" id="PF01266"/>
    </source>
</evidence>
<dbReference type="SUPFAM" id="SSF51905">
    <property type="entry name" value="FAD/NAD(P)-binding domain"/>
    <property type="match status" value="1"/>
</dbReference>
<dbReference type="Proteomes" id="UP001499959">
    <property type="component" value="Unassembled WGS sequence"/>
</dbReference>
<evidence type="ECO:0000313" key="3">
    <source>
        <dbReference type="EMBL" id="GAA4801386.1"/>
    </source>
</evidence>
<keyword evidence="4" id="KW-1185">Reference proteome</keyword>
<sequence length="433" mass="47656">MIGPDAMTASPYPPSWYAASVEPLPPQPALQGDLDADVCILGAGYVGLSAALELAEAGYRVVVLEAERIGWGASGRNGGQVIFGFGCGESKLAALLGRDDARKLFDWSVEGVRLLHERRARHAIDCDWRDGHMHVAIKPRQIDELKHWQQELERDYGYPLPWWDHEALRAQLDSPRYVGGLYDAGSGHLHPLKYALGLGRAALAAGVRVFEGSRVLRMTHGAKPVLHTAQGSVRCDFAVLAGNALVKGVAPALDRKIMPVGTYIAATRPLGADRARSLIRNDMAVADINWALDYFRLGSDHRLLFGGRASYSNFQPPNLAWVMARRMRKVFPQLAAEDFEHVWGGTIDISFNRAPHWGRIGHDNVYFAQGFSGHGVAGTGLAGRVIAEAIRGQSERLDVFARIPHRDFPGGRTFRTPMLVAAMAWYKLRDALW</sequence>
<name>A0ABP9BW73_9GAMM</name>
<organism evidence="3 4">
    <name type="scientific">Lysobacter hankyongensis</name>
    <dbReference type="NCBI Taxonomy" id="1176535"/>
    <lineage>
        <taxon>Bacteria</taxon>
        <taxon>Pseudomonadati</taxon>
        <taxon>Pseudomonadota</taxon>
        <taxon>Gammaproteobacteria</taxon>
        <taxon>Lysobacterales</taxon>
        <taxon>Lysobacteraceae</taxon>
        <taxon>Lysobacter</taxon>
    </lineage>
</organism>